<dbReference type="AlphaFoldDB" id="A0A160T7A6"/>
<evidence type="ECO:0000313" key="2">
    <source>
        <dbReference type="Proteomes" id="UP000215027"/>
    </source>
</evidence>
<accession>A0A160T7A6</accession>
<sequence>MSVPSVSSCKYTDSWTPVCQAGDTKRLDLIAAADLGWQVIAAGGSTMSSSSYTLLSTTGQPVAGAASGADHTLLSGYWYGFQQFVWTVLLPVVMGSPP</sequence>
<dbReference type="EMBL" id="LN890656">
    <property type="protein sequence ID" value="CUS06351.1"/>
    <property type="molecule type" value="Genomic_DNA"/>
</dbReference>
<reference evidence="1" key="1">
    <citation type="submission" date="2016-01" db="EMBL/GenBank/DDBJ databases">
        <authorList>
            <person name="Mcilroy J.S."/>
            <person name="Karst M S."/>
            <person name="Albertsen M."/>
        </authorList>
    </citation>
    <scope>NUCLEOTIDE SEQUENCE</scope>
    <source>
        <strain evidence="1">Cfx-K</strain>
    </source>
</reference>
<name>A0A160T7A6_9CHLR</name>
<gene>
    <name evidence="1" type="ORF">CFX0092_B0817</name>
</gene>
<organism evidence="1 2">
    <name type="scientific">Candidatus Promineifilum breve</name>
    <dbReference type="NCBI Taxonomy" id="1806508"/>
    <lineage>
        <taxon>Bacteria</taxon>
        <taxon>Bacillati</taxon>
        <taxon>Chloroflexota</taxon>
        <taxon>Ardenticatenia</taxon>
        <taxon>Candidatus Promineifilales</taxon>
        <taxon>Candidatus Promineifilaceae</taxon>
        <taxon>Candidatus Promineifilum</taxon>
    </lineage>
</organism>
<protein>
    <submittedName>
        <fullName evidence="1">Uncharacterized protein</fullName>
    </submittedName>
</protein>
<keyword evidence="2" id="KW-1185">Reference proteome</keyword>
<evidence type="ECO:0000313" key="1">
    <source>
        <dbReference type="EMBL" id="CUS06351.1"/>
    </source>
</evidence>
<proteinExistence type="predicted"/>
<dbReference type="Proteomes" id="UP000215027">
    <property type="component" value="Chromosome II"/>
</dbReference>
<dbReference type="KEGG" id="pbf:CFX0092_B0817"/>